<feature type="domain" description="F-box" evidence="1">
    <location>
        <begin position="11"/>
        <end position="51"/>
    </location>
</feature>
<name>A0A397VZP3_9GLOM</name>
<dbReference type="Pfam" id="PF12937">
    <property type="entry name" value="F-box-like"/>
    <property type="match status" value="1"/>
</dbReference>
<dbReference type="SUPFAM" id="SSF81383">
    <property type="entry name" value="F-box domain"/>
    <property type="match status" value="1"/>
</dbReference>
<keyword evidence="3" id="KW-1185">Reference proteome</keyword>
<comment type="caution">
    <text evidence="2">The sequence shown here is derived from an EMBL/GenBank/DDBJ whole genome shotgun (WGS) entry which is preliminary data.</text>
</comment>
<evidence type="ECO:0000313" key="2">
    <source>
        <dbReference type="EMBL" id="RIB25493.1"/>
    </source>
</evidence>
<dbReference type="Proteomes" id="UP000266673">
    <property type="component" value="Unassembled WGS sequence"/>
</dbReference>
<gene>
    <name evidence="2" type="ORF">C2G38_2165839</name>
</gene>
<evidence type="ECO:0000313" key="3">
    <source>
        <dbReference type="Proteomes" id="UP000266673"/>
    </source>
</evidence>
<organism evidence="2 3">
    <name type="scientific">Gigaspora rosea</name>
    <dbReference type="NCBI Taxonomy" id="44941"/>
    <lineage>
        <taxon>Eukaryota</taxon>
        <taxon>Fungi</taxon>
        <taxon>Fungi incertae sedis</taxon>
        <taxon>Mucoromycota</taxon>
        <taxon>Glomeromycotina</taxon>
        <taxon>Glomeromycetes</taxon>
        <taxon>Diversisporales</taxon>
        <taxon>Gigasporaceae</taxon>
        <taxon>Gigaspora</taxon>
    </lineage>
</organism>
<dbReference type="OrthoDB" id="2125396at2759"/>
<protein>
    <recommendedName>
        <fullName evidence="1">F-box domain-containing protein</fullName>
    </recommendedName>
</protein>
<dbReference type="InterPro" id="IPR001810">
    <property type="entry name" value="F-box_dom"/>
</dbReference>
<dbReference type="AlphaFoldDB" id="A0A397VZP3"/>
<dbReference type="SUPFAM" id="SSF52047">
    <property type="entry name" value="RNI-like"/>
    <property type="match status" value="1"/>
</dbReference>
<proteinExistence type="predicted"/>
<dbReference type="Gene3D" id="3.80.10.10">
    <property type="entry name" value="Ribonuclease Inhibitor"/>
    <property type="match status" value="1"/>
</dbReference>
<evidence type="ECO:0000259" key="1">
    <source>
        <dbReference type="Pfam" id="PF12937"/>
    </source>
</evidence>
<accession>A0A397VZP3</accession>
<dbReference type="InterPro" id="IPR036047">
    <property type="entry name" value="F-box-like_dom_sf"/>
</dbReference>
<dbReference type="EMBL" id="QKWP01000173">
    <property type="protein sequence ID" value="RIB25493.1"/>
    <property type="molecule type" value="Genomic_DNA"/>
</dbReference>
<dbReference type="InterPro" id="IPR032675">
    <property type="entry name" value="LRR_dom_sf"/>
</dbReference>
<sequence length="507" mass="59658">MTSKIFMGDMTELMENILNNLNNDYNSLYSCTLVCRHWCKVSIPILWQNPFSFEKRPLFISNYFSPLSEDEKFVFKEFGINTEFLKTLFNYARFLKVLDLLELEVKVKGWVDLEADETHRRSYYKPNYIPNTNYIINLLFNLLIESGATLHKLDIYFSEFFEIWPEILCSLERNEQFFSRLQHLSLSLVPDFSIEIATKLLRILAKNATKIISLKLDKFYSNYESQLFNALICIIESQMQLKQFSLLGEDFPKEYYGIVSSLESQKKSLQKVIIEYFSYSTLFNVLMNCENLGILRIIYCDVKTLEARLHTLEITSCSIDTSTIAQILQKSGTLLQRLKLESVGLWIESLLLETIKSFCPNIKYLNISFFKFSTQFLEVIGNLQKLQFLTLLSLWYNVDESKEELKIRTMQFAEILPLTLQYLDLGYSCLNPYIDVLLNQCNAPLRKLIIESLYYEKHTKALIEFCIQNRTLNYVSVRKNFNLDYDIRNEVETYVKLVPYEQIIVNL</sequence>
<reference evidence="2 3" key="1">
    <citation type="submission" date="2018-06" db="EMBL/GenBank/DDBJ databases">
        <title>Comparative genomics reveals the genomic features of Rhizophagus irregularis, R. cerebriforme, R. diaphanum and Gigaspora rosea, and their symbiotic lifestyle signature.</title>
        <authorList>
            <person name="Morin E."/>
            <person name="San Clemente H."/>
            <person name="Chen E.C.H."/>
            <person name="De La Providencia I."/>
            <person name="Hainaut M."/>
            <person name="Kuo A."/>
            <person name="Kohler A."/>
            <person name="Murat C."/>
            <person name="Tang N."/>
            <person name="Roy S."/>
            <person name="Loubradou J."/>
            <person name="Henrissat B."/>
            <person name="Grigoriev I.V."/>
            <person name="Corradi N."/>
            <person name="Roux C."/>
            <person name="Martin F.M."/>
        </authorList>
    </citation>
    <scope>NUCLEOTIDE SEQUENCE [LARGE SCALE GENOMIC DNA]</scope>
    <source>
        <strain evidence="2 3">DAOM 194757</strain>
    </source>
</reference>